<gene>
    <name evidence="9" type="ORF">CFX1CAM_0273</name>
</gene>
<dbReference type="Gene3D" id="2.40.30.40">
    <property type="entry name" value="Peptidase M42, domain 2"/>
    <property type="match status" value="1"/>
</dbReference>
<evidence type="ECO:0000256" key="1">
    <source>
        <dbReference type="ARBA" id="ARBA00006272"/>
    </source>
</evidence>
<evidence type="ECO:0000256" key="3">
    <source>
        <dbReference type="ARBA" id="ARBA00022670"/>
    </source>
</evidence>
<evidence type="ECO:0000256" key="7">
    <source>
        <dbReference type="PIRSR" id="PIRSR001123-1"/>
    </source>
</evidence>
<dbReference type="SUPFAM" id="SSF53187">
    <property type="entry name" value="Zn-dependent exopeptidases"/>
    <property type="match status" value="1"/>
</dbReference>
<dbReference type="GO" id="GO:0046872">
    <property type="term" value="F:metal ion binding"/>
    <property type="evidence" value="ECO:0007669"/>
    <property type="project" value="UniProtKB-UniRule"/>
</dbReference>
<organism evidence="9 10">
    <name type="scientific">Candidatus Brevifilum fermentans</name>
    <dbReference type="NCBI Taxonomy" id="1986204"/>
    <lineage>
        <taxon>Bacteria</taxon>
        <taxon>Bacillati</taxon>
        <taxon>Chloroflexota</taxon>
        <taxon>Anaerolineae</taxon>
        <taxon>Anaerolineales</taxon>
        <taxon>Anaerolineaceae</taxon>
        <taxon>Candidatus Brevifilum</taxon>
    </lineage>
</organism>
<name>A0A1Y6K421_9CHLR</name>
<keyword evidence="5 9" id="KW-0378">Hydrolase</keyword>
<feature type="binding site" evidence="8">
    <location>
        <position position="176"/>
    </location>
    <ligand>
        <name>Zn(2+)</name>
        <dbReference type="ChEBI" id="CHEBI:29105"/>
        <label>2</label>
    </ligand>
</feature>
<dbReference type="Pfam" id="PF05343">
    <property type="entry name" value="Peptidase_M42"/>
    <property type="match status" value="1"/>
</dbReference>
<dbReference type="Proteomes" id="UP000195514">
    <property type="component" value="Chromosome I"/>
</dbReference>
<dbReference type="Gene3D" id="3.40.630.10">
    <property type="entry name" value="Zn peptidases"/>
    <property type="match status" value="1"/>
</dbReference>
<comment type="cofactor">
    <cofactor evidence="8">
        <name>a divalent metal cation</name>
        <dbReference type="ChEBI" id="CHEBI:60240"/>
    </cofactor>
    <text evidence="8">Binds 2 divalent metal cations per subunit.</text>
</comment>
<dbReference type="EMBL" id="LT859958">
    <property type="protein sequence ID" value="SMX53339.1"/>
    <property type="molecule type" value="Genomic_DNA"/>
</dbReference>
<dbReference type="PIRSF" id="PIRSF001123">
    <property type="entry name" value="PepA_GA"/>
    <property type="match status" value="1"/>
</dbReference>
<evidence type="ECO:0000256" key="8">
    <source>
        <dbReference type="PIRSR" id="PIRSR001123-2"/>
    </source>
</evidence>
<feature type="binding site" evidence="8">
    <location>
        <position position="176"/>
    </location>
    <ligand>
        <name>Zn(2+)</name>
        <dbReference type="ChEBI" id="CHEBI:29105"/>
        <label>1</label>
    </ligand>
</feature>
<evidence type="ECO:0000313" key="9">
    <source>
        <dbReference type="EMBL" id="SMX53339.1"/>
    </source>
</evidence>
<proteinExistence type="inferred from homology"/>
<dbReference type="GO" id="GO:0006508">
    <property type="term" value="P:proteolysis"/>
    <property type="evidence" value="ECO:0007669"/>
    <property type="project" value="UniProtKB-KW"/>
</dbReference>
<evidence type="ECO:0000256" key="4">
    <source>
        <dbReference type="ARBA" id="ARBA00022723"/>
    </source>
</evidence>
<accession>A0A1Y6K421</accession>
<dbReference type="GO" id="GO:0004177">
    <property type="term" value="F:aminopeptidase activity"/>
    <property type="evidence" value="ECO:0007669"/>
    <property type="project" value="UniProtKB-UniRule"/>
</dbReference>
<dbReference type="OrthoDB" id="9772053at2"/>
<dbReference type="PANTHER" id="PTHR32481">
    <property type="entry name" value="AMINOPEPTIDASE"/>
    <property type="match status" value="1"/>
</dbReference>
<feature type="active site" description="Proton acceptor" evidence="7">
    <location>
        <position position="208"/>
    </location>
</feature>
<comment type="similarity">
    <text evidence="1 6">Belongs to the peptidase M42 family.</text>
</comment>
<dbReference type="InterPro" id="IPR051464">
    <property type="entry name" value="Peptidase_M42_aminopept"/>
</dbReference>
<feature type="binding site" evidence="8">
    <location>
        <position position="67"/>
    </location>
    <ligand>
        <name>Zn(2+)</name>
        <dbReference type="ChEBI" id="CHEBI:29105"/>
        <label>1</label>
    </ligand>
</feature>
<keyword evidence="2 9" id="KW-0031">Aminopeptidase</keyword>
<evidence type="ECO:0000256" key="5">
    <source>
        <dbReference type="ARBA" id="ARBA00022801"/>
    </source>
</evidence>
<dbReference type="RefSeq" id="WP_087861281.1">
    <property type="nucleotide sequence ID" value="NZ_LT859958.1"/>
</dbReference>
<dbReference type="PANTHER" id="PTHR32481:SF0">
    <property type="entry name" value="AMINOPEPTIDASE YPDE-RELATED"/>
    <property type="match status" value="1"/>
</dbReference>
<feature type="binding site" evidence="8">
    <location>
        <position position="315"/>
    </location>
    <ligand>
        <name>Zn(2+)</name>
        <dbReference type="ChEBI" id="CHEBI:29105"/>
        <label>2</label>
    </ligand>
</feature>
<keyword evidence="3" id="KW-0645">Protease</keyword>
<feature type="binding site" evidence="8">
    <location>
        <position position="231"/>
    </location>
    <ligand>
        <name>Zn(2+)</name>
        <dbReference type="ChEBI" id="CHEBI:29105"/>
        <label>1</label>
    </ligand>
</feature>
<dbReference type="AlphaFoldDB" id="A0A1Y6K421"/>
<protein>
    <submittedName>
        <fullName evidence="9">Putative aminopeptidase</fullName>
        <ecNumber evidence="9">3.4.11.-</ecNumber>
    </submittedName>
</protein>
<evidence type="ECO:0000313" key="10">
    <source>
        <dbReference type="Proteomes" id="UP000195514"/>
    </source>
</evidence>
<dbReference type="InterPro" id="IPR023367">
    <property type="entry name" value="Peptidase_M42_dom2"/>
</dbReference>
<feature type="binding site" evidence="8">
    <location>
        <position position="209"/>
    </location>
    <ligand>
        <name>Zn(2+)</name>
        <dbReference type="ChEBI" id="CHEBI:29105"/>
        <label>2</label>
    </ligand>
</feature>
<evidence type="ECO:0000256" key="6">
    <source>
        <dbReference type="PIRNR" id="PIRNR001123"/>
    </source>
</evidence>
<dbReference type="EC" id="3.4.11.-" evidence="9"/>
<evidence type="ECO:0000256" key="2">
    <source>
        <dbReference type="ARBA" id="ARBA00022438"/>
    </source>
</evidence>
<reference evidence="10" key="1">
    <citation type="submission" date="2017-05" db="EMBL/GenBank/DDBJ databases">
        <authorList>
            <person name="Kirkegaard R."/>
            <person name="Mcilroy J S."/>
        </authorList>
    </citation>
    <scope>NUCLEOTIDE SEQUENCE [LARGE SCALE GENOMIC DNA]</scope>
</reference>
<sequence>MIDLLTHLKEMLSAAGLSGFESPIRKIVQEAWAPLTDELTVSKIGSLHGLKTGKGEQPRKRVMISAHMDAIGMMVTGIHDGLMRFTEIGGIDHRILPGQLVTVHGREDLPGVVVQPPAYLLPEGDSDGPVEMKYLLVDVGLRPDEVAQKVRVGDIISFAQEPLELTGDALAGHTLDNRVSVAATTLCLEELKSREHHWDVWAVASAQEEETLGGALTSPFDIRPDIAIVIDVCFARGPGSSDWRSLPYGKGVGLGYGPNIHPALFQLFEDKAKELEIPYHRDLMPRMSGTDAMAIQVVEEGIPCMVLGIPLRYMHTPVETVSLKDIRRAGRLMAAVIADLAPDALEHIKWEE</sequence>
<dbReference type="KEGG" id="abat:CFX1CAM_0273"/>
<keyword evidence="4 8" id="KW-0479">Metal-binding</keyword>
<dbReference type="SUPFAM" id="SSF101821">
    <property type="entry name" value="Aminopeptidase/glucanase lid domain"/>
    <property type="match status" value="1"/>
</dbReference>
<dbReference type="InterPro" id="IPR008007">
    <property type="entry name" value="Peptidase_M42"/>
</dbReference>
<keyword evidence="10" id="KW-1185">Reference proteome</keyword>